<dbReference type="Gene3D" id="1.20.1600.10">
    <property type="entry name" value="Outer membrane efflux proteins (OEP)"/>
    <property type="match status" value="1"/>
</dbReference>
<dbReference type="SUPFAM" id="SSF56954">
    <property type="entry name" value="Outer membrane efflux proteins (OEP)"/>
    <property type="match status" value="1"/>
</dbReference>
<organism evidence="9 10">
    <name type="scientific">Phaeospirillum tilakii</name>
    <dbReference type="NCBI Taxonomy" id="741673"/>
    <lineage>
        <taxon>Bacteria</taxon>
        <taxon>Pseudomonadati</taxon>
        <taxon>Pseudomonadota</taxon>
        <taxon>Alphaproteobacteria</taxon>
        <taxon>Rhodospirillales</taxon>
        <taxon>Rhodospirillaceae</taxon>
        <taxon>Phaeospirillum</taxon>
    </lineage>
</organism>
<evidence type="ECO:0000256" key="8">
    <source>
        <dbReference type="SAM" id="Coils"/>
    </source>
</evidence>
<protein>
    <submittedName>
        <fullName evidence="9">TolC family outer membrane protein</fullName>
    </submittedName>
</protein>
<dbReference type="InterPro" id="IPR010130">
    <property type="entry name" value="T1SS_OMP_TolC"/>
</dbReference>
<dbReference type="RefSeq" id="WP_377316271.1">
    <property type="nucleotide sequence ID" value="NZ_JBHUIY010000018.1"/>
</dbReference>
<sequence length="468" mass="49451">MRMRPNRGQTTLALLIGLTGLTGLAGGGAAAPLDQVLATTYAGNPTLAAQRAQLRAADEGVPQALAGWRPTVTVTASAGRGTYFSNMVPSRFEATRNPRTGAVTVTQPLYSGGRTVAATAQAEANVQAERARLHATEQSVLLSATNAYLNVVRDEQVLALSLNNEQVLKRQLEATQERFQVGELTRTDLSQAEARLARAVADRIGAEGTLKTSRANYLNAVGAAPDGLVLPGMPAGLPARLDDATAAALADNPSVVAADRGADAAREAVDVVFGELLPTVSVQADVTRTLDSGTLSANEVYSTTAKEVLLNLSVPLYEGGGTYARLRAAKQTAGQRRTEADQARRDAVEATSKAWEGLDSARAQVRSYESQVRASEVALAGVREESLVGSRTVLDVLNAEQELFDARVNLARAQHDQLAAAFQLKAAVGQMTAENLGLPVDRYDPDAHYQAVRDKWIGTGDEVEAAKK</sequence>
<reference evidence="10" key="1">
    <citation type="journal article" date="2019" name="Int. J. Syst. Evol. Microbiol.">
        <title>The Global Catalogue of Microorganisms (GCM) 10K type strain sequencing project: providing services to taxonomists for standard genome sequencing and annotation.</title>
        <authorList>
            <consortium name="The Broad Institute Genomics Platform"/>
            <consortium name="The Broad Institute Genome Sequencing Center for Infectious Disease"/>
            <person name="Wu L."/>
            <person name="Ma J."/>
        </authorList>
    </citation>
    <scope>NUCLEOTIDE SEQUENCE [LARGE SCALE GENOMIC DNA]</scope>
    <source>
        <strain evidence="10">KCTC 15012</strain>
    </source>
</reference>
<dbReference type="PANTHER" id="PTHR30026:SF22">
    <property type="entry name" value="OUTER MEMBRANE EFFLUX PROTEIN"/>
    <property type="match status" value="1"/>
</dbReference>
<feature type="coiled-coil region" evidence="8">
    <location>
        <begin position="358"/>
        <end position="416"/>
    </location>
</feature>
<comment type="similarity">
    <text evidence="2">Belongs to the outer membrane factor (OMF) (TC 1.B.17) family.</text>
</comment>
<dbReference type="Proteomes" id="UP001597296">
    <property type="component" value="Unassembled WGS sequence"/>
</dbReference>
<keyword evidence="7" id="KW-0998">Cell outer membrane</keyword>
<dbReference type="EMBL" id="JBHUIY010000018">
    <property type="protein sequence ID" value="MFD2234244.1"/>
    <property type="molecule type" value="Genomic_DNA"/>
</dbReference>
<evidence type="ECO:0000313" key="10">
    <source>
        <dbReference type="Proteomes" id="UP001597296"/>
    </source>
</evidence>
<dbReference type="InterPro" id="IPR051906">
    <property type="entry name" value="TolC-like"/>
</dbReference>
<keyword evidence="10" id="KW-1185">Reference proteome</keyword>
<dbReference type="InterPro" id="IPR003423">
    <property type="entry name" value="OMP_efflux"/>
</dbReference>
<keyword evidence="3" id="KW-0813">Transport</keyword>
<gene>
    <name evidence="9" type="ORF">ACFSNB_10560</name>
</gene>
<keyword evidence="6" id="KW-0472">Membrane</keyword>
<comment type="subcellular location">
    <subcellularLocation>
        <location evidence="1">Cell outer membrane</location>
    </subcellularLocation>
</comment>
<dbReference type="PANTHER" id="PTHR30026">
    <property type="entry name" value="OUTER MEMBRANE PROTEIN TOLC"/>
    <property type="match status" value="1"/>
</dbReference>
<accession>A0ABW5CAC9</accession>
<comment type="caution">
    <text evidence="9">The sequence shown here is derived from an EMBL/GenBank/DDBJ whole genome shotgun (WGS) entry which is preliminary data.</text>
</comment>
<evidence type="ECO:0000256" key="4">
    <source>
        <dbReference type="ARBA" id="ARBA00022452"/>
    </source>
</evidence>
<dbReference type="Pfam" id="PF02321">
    <property type="entry name" value="OEP"/>
    <property type="match status" value="2"/>
</dbReference>
<keyword evidence="5" id="KW-0812">Transmembrane</keyword>
<evidence type="ECO:0000256" key="5">
    <source>
        <dbReference type="ARBA" id="ARBA00022692"/>
    </source>
</evidence>
<evidence type="ECO:0000313" key="9">
    <source>
        <dbReference type="EMBL" id="MFD2234244.1"/>
    </source>
</evidence>
<evidence type="ECO:0000256" key="1">
    <source>
        <dbReference type="ARBA" id="ARBA00004442"/>
    </source>
</evidence>
<name>A0ABW5CAC9_9PROT</name>
<proteinExistence type="inferred from homology"/>
<dbReference type="NCBIfam" id="TIGR01844">
    <property type="entry name" value="type_I_sec_TolC"/>
    <property type="match status" value="1"/>
</dbReference>
<keyword evidence="8" id="KW-0175">Coiled coil</keyword>
<evidence type="ECO:0000256" key="7">
    <source>
        <dbReference type="ARBA" id="ARBA00023237"/>
    </source>
</evidence>
<evidence type="ECO:0000256" key="2">
    <source>
        <dbReference type="ARBA" id="ARBA00007613"/>
    </source>
</evidence>
<evidence type="ECO:0000256" key="3">
    <source>
        <dbReference type="ARBA" id="ARBA00022448"/>
    </source>
</evidence>
<keyword evidence="4" id="KW-1134">Transmembrane beta strand</keyword>
<evidence type="ECO:0000256" key="6">
    <source>
        <dbReference type="ARBA" id="ARBA00023136"/>
    </source>
</evidence>